<name>A0ABY7G8Y0_MYAAR</name>
<protein>
    <submittedName>
        <fullName evidence="2">Uncharacterized protein</fullName>
    </submittedName>
</protein>
<accession>A0ABY7G8Y0</accession>
<feature type="region of interest" description="Disordered" evidence="1">
    <location>
        <begin position="1"/>
        <end position="27"/>
    </location>
</feature>
<sequence length="245" mass="28024">MEHPKPRQRQLSVSNPAMIGPKPAGEPKLRTHLLNKISRVVTNEQNGKVVTKLWTPSKSSKSCSCHFEEPPQAMSRKKCFQIPSIFSHRSASSKPIRRDKSAVQLTGHEYLNTTENKESFKLLESNNDLAGASGQVLESNELRNNDKLFRYCTGLNVEVFDSLYKYLEPKANVLKYPQGERTKAYKNHAENYKRKPGKARQTSLGQKMIFTLVKFKLGLQTMYYAVWHVHCKMQCYFHCTGDIAI</sequence>
<keyword evidence="3" id="KW-1185">Reference proteome</keyword>
<evidence type="ECO:0000313" key="2">
    <source>
        <dbReference type="EMBL" id="WAR30877.1"/>
    </source>
</evidence>
<dbReference type="EMBL" id="CP111028">
    <property type="protein sequence ID" value="WAR30877.1"/>
    <property type="molecule type" value="Genomic_DNA"/>
</dbReference>
<gene>
    <name evidence="2" type="ORF">MAR_033419</name>
</gene>
<proteinExistence type="predicted"/>
<evidence type="ECO:0000313" key="3">
    <source>
        <dbReference type="Proteomes" id="UP001164746"/>
    </source>
</evidence>
<dbReference type="Proteomes" id="UP001164746">
    <property type="component" value="Chromosome 17"/>
</dbReference>
<organism evidence="2 3">
    <name type="scientific">Mya arenaria</name>
    <name type="common">Soft-shell clam</name>
    <dbReference type="NCBI Taxonomy" id="6604"/>
    <lineage>
        <taxon>Eukaryota</taxon>
        <taxon>Metazoa</taxon>
        <taxon>Spiralia</taxon>
        <taxon>Lophotrochozoa</taxon>
        <taxon>Mollusca</taxon>
        <taxon>Bivalvia</taxon>
        <taxon>Autobranchia</taxon>
        <taxon>Heteroconchia</taxon>
        <taxon>Euheterodonta</taxon>
        <taxon>Imparidentia</taxon>
        <taxon>Neoheterodontei</taxon>
        <taxon>Myida</taxon>
        <taxon>Myoidea</taxon>
        <taxon>Myidae</taxon>
        <taxon>Mya</taxon>
    </lineage>
</organism>
<reference evidence="2" key="1">
    <citation type="submission" date="2022-11" db="EMBL/GenBank/DDBJ databases">
        <title>Centuries of genome instability and evolution in soft-shell clam transmissible cancer (bioRxiv).</title>
        <authorList>
            <person name="Hart S.F.M."/>
            <person name="Yonemitsu M.A."/>
            <person name="Giersch R.M."/>
            <person name="Beal B.F."/>
            <person name="Arriagada G."/>
            <person name="Davis B.W."/>
            <person name="Ostrander E.A."/>
            <person name="Goff S.P."/>
            <person name="Metzger M.J."/>
        </authorList>
    </citation>
    <scope>NUCLEOTIDE SEQUENCE</scope>
    <source>
        <strain evidence="2">MELC-2E11</strain>
        <tissue evidence="2">Siphon/mantle</tissue>
    </source>
</reference>
<evidence type="ECO:0000256" key="1">
    <source>
        <dbReference type="SAM" id="MobiDB-lite"/>
    </source>
</evidence>